<dbReference type="InterPro" id="IPR012347">
    <property type="entry name" value="Ferritin-like"/>
</dbReference>
<keyword evidence="1" id="KW-0812">Transmembrane</keyword>
<dbReference type="InterPro" id="IPR005183">
    <property type="entry name" value="DUF305_CopM-like"/>
</dbReference>
<feature type="domain" description="DUF305" evidence="2">
    <location>
        <begin position="53"/>
        <end position="202"/>
    </location>
</feature>
<dbReference type="STRING" id="1802202.A2730_03855"/>
<dbReference type="PANTHER" id="PTHR36933">
    <property type="entry name" value="SLL0788 PROTEIN"/>
    <property type="match status" value="1"/>
</dbReference>
<dbReference type="EMBL" id="MHOO01000002">
    <property type="protein sequence ID" value="OGZ64811.1"/>
    <property type="molecule type" value="Genomic_DNA"/>
</dbReference>
<protein>
    <recommendedName>
        <fullName evidence="2">DUF305 domain-containing protein</fullName>
    </recommendedName>
</protein>
<feature type="transmembrane region" description="Helical" evidence="1">
    <location>
        <begin position="6"/>
        <end position="27"/>
    </location>
</feature>
<dbReference type="Gene3D" id="1.20.1260.10">
    <property type="match status" value="1"/>
</dbReference>
<proteinExistence type="predicted"/>
<evidence type="ECO:0000313" key="4">
    <source>
        <dbReference type="Proteomes" id="UP000176855"/>
    </source>
</evidence>
<evidence type="ECO:0000256" key="1">
    <source>
        <dbReference type="SAM" id="Phobius"/>
    </source>
</evidence>
<evidence type="ECO:0000313" key="3">
    <source>
        <dbReference type="EMBL" id="OGZ64811.1"/>
    </source>
</evidence>
<name>A0A1G2HRD7_9BACT</name>
<organism evidence="3 4">
    <name type="scientific">Candidatus Staskawiczbacteria bacterium RIFCSPHIGHO2_01_FULL_39_25</name>
    <dbReference type="NCBI Taxonomy" id="1802202"/>
    <lineage>
        <taxon>Bacteria</taxon>
        <taxon>Candidatus Staskawicziibacteriota</taxon>
    </lineage>
</organism>
<dbReference type="Pfam" id="PF03713">
    <property type="entry name" value="DUF305"/>
    <property type="match status" value="1"/>
</dbReference>
<gene>
    <name evidence="3" type="ORF">A2730_03855</name>
</gene>
<accession>A0A1G2HRD7</accession>
<dbReference type="AlphaFoldDB" id="A0A1G2HRD7"/>
<sequence>MNKETLVSGLVGVVIGIVLALLLAPWWGGMMGYRNMMGFNNTTSQNQIMGSIDSHFIEQMIPHHDDAILMADLALQKAKHSEIKQLAQDIKRTQSEEIEQMRVWYKSWYGKDVPDVFSGTGHSMGSGMMRMGMMGDATDIEKLKNASDFDKAFIEEMIPHHQMAVMMAQMLQGITNRSEMEQLAKNIIDAQTREINLMRDWYRQWYVQ</sequence>
<evidence type="ECO:0000259" key="2">
    <source>
        <dbReference type="Pfam" id="PF03713"/>
    </source>
</evidence>
<dbReference type="Proteomes" id="UP000176855">
    <property type="component" value="Unassembled WGS sequence"/>
</dbReference>
<comment type="caution">
    <text evidence="3">The sequence shown here is derived from an EMBL/GenBank/DDBJ whole genome shotgun (WGS) entry which is preliminary data.</text>
</comment>
<keyword evidence="1" id="KW-1133">Transmembrane helix</keyword>
<reference evidence="3 4" key="1">
    <citation type="journal article" date="2016" name="Nat. Commun.">
        <title>Thousands of microbial genomes shed light on interconnected biogeochemical processes in an aquifer system.</title>
        <authorList>
            <person name="Anantharaman K."/>
            <person name="Brown C.T."/>
            <person name="Hug L.A."/>
            <person name="Sharon I."/>
            <person name="Castelle C.J."/>
            <person name="Probst A.J."/>
            <person name="Thomas B.C."/>
            <person name="Singh A."/>
            <person name="Wilkins M.J."/>
            <person name="Karaoz U."/>
            <person name="Brodie E.L."/>
            <person name="Williams K.H."/>
            <person name="Hubbard S.S."/>
            <person name="Banfield J.F."/>
        </authorList>
    </citation>
    <scope>NUCLEOTIDE SEQUENCE [LARGE SCALE GENOMIC DNA]</scope>
</reference>
<dbReference type="PANTHER" id="PTHR36933:SF1">
    <property type="entry name" value="SLL0788 PROTEIN"/>
    <property type="match status" value="1"/>
</dbReference>
<keyword evidence="1" id="KW-0472">Membrane</keyword>